<protein>
    <recommendedName>
        <fullName evidence="3">BIG2 domain-containing protein</fullName>
    </recommendedName>
</protein>
<dbReference type="EMBL" id="CP013387">
    <property type="protein sequence ID" value="AOJ03750.1"/>
    <property type="molecule type" value="Genomic_DNA"/>
</dbReference>
<reference evidence="1 2" key="1">
    <citation type="submission" date="2015-12" db="EMBL/GenBank/DDBJ databases">
        <title>Diversity of Burkholderia near neighbor genomes.</title>
        <authorList>
            <person name="Sahl J."/>
            <person name="Wagner D."/>
            <person name="Keim P."/>
        </authorList>
    </citation>
    <scope>NUCLEOTIDE SEQUENCE [LARGE SCALE GENOMIC DNA]</scope>
    <source>
        <strain evidence="1 2">BDU6</strain>
    </source>
</reference>
<dbReference type="InterPro" id="IPR008964">
    <property type="entry name" value="Invasin/intimin_cell_adhesion"/>
</dbReference>
<dbReference type="KEGG" id="buu:WS70_17600"/>
<keyword evidence="2" id="KW-1185">Reference proteome</keyword>
<name>A0A1B4FJC6_9BURK</name>
<dbReference type="AlphaFoldDB" id="A0A1B4FJC6"/>
<dbReference type="SUPFAM" id="SSF49373">
    <property type="entry name" value="Invasin/intimin cell-adhesion fragments"/>
    <property type="match status" value="1"/>
</dbReference>
<dbReference type="Proteomes" id="UP000062519">
    <property type="component" value="Chromosome 2"/>
</dbReference>
<sequence>MLRATETNPAFFPWDPSPGSIQSGGVSFSWLRTDNNFANLVFNYNNGFIFFPALETPSDKDSNIAVLCAFPMDADTNNRNSLQGCGPSNTYPLESRPCNEQGIITAQQWIDHFNLGANKYQYQCGWNVRDGQIDTANRFYQAILARQAMIPQWWAVQNELRLATWPTGHGANLPIQSFFYISGKPGALANAQNDQLRFYGSYKEVVPIVRLTLPANSSGKATFAYSSDDQAVGDGGPPPLAIDTTPVTLSGRVYLLPAYPALLPGAWPANTTIQRTATGGIPPYSYQSGNSGIAVVDNNGYVTVRGNGTTAITVRDSTGAAKSYQVSATGVIQCVGLGKGTYSQISSVAGSQGAHIPNMAQLREMNALYGSRWPMGNDWYWSSDIQAYLPFTRYWIKNIVTGQEGHNYHYGSHLGVGIR</sequence>
<evidence type="ECO:0008006" key="3">
    <source>
        <dbReference type="Google" id="ProtNLM"/>
    </source>
</evidence>
<evidence type="ECO:0000313" key="1">
    <source>
        <dbReference type="EMBL" id="AOJ03750.1"/>
    </source>
</evidence>
<evidence type="ECO:0000313" key="2">
    <source>
        <dbReference type="Proteomes" id="UP000062519"/>
    </source>
</evidence>
<dbReference type="Gene3D" id="2.60.40.1080">
    <property type="match status" value="1"/>
</dbReference>
<gene>
    <name evidence="1" type="ORF">WS70_17600</name>
</gene>
<organism evidence="1 2">
    <name type="scientific">Burkholderia mayonis</name>
    <dbReference type="NCBI Taxonomy" id="1385591"/>
    <lineage>
        <taxon>Bacteria</taxon>
        <taxon>Pseudomonadati</taxon>
        <taxon>Pseudomonadota</taxon>
        <taxon>Betaproteobacteria</taxon>
        <taxon>Burkholderiales</taxon>
        <taxon>Burkholderiaceae</taxon>
        <taxon>Burkholderia</taxon>
        <taxon>pseudomallei group</taxon>
    </lineage>
</organism>
<accession>A0A1B4FJC6</accession>
<proteinExistence type="predicted"/>